<feature type="domain" description="GTP cyclohydrolase II" evidence="15">
    <location>
        <begin position="221"/>
        <end position="374"/>
    </location>
</feature>
<keyword evidence="10 14" id="KW-0479">Metal-binding</keyword>
<dbReference type="EMBL" id="JAMJPJ010000033">
    <property type="protein sequence ID" value="MCL7931248.1"/>
    <property type="molecule type" value="Genomic_DNA"/>
</dbReference>
<evidence type="ECO:0000256" key="6">
    <source>
        <dbReference type="ARBA" id="ARBA00008976"/>
    </source>
</evidence>
<evidence type="ECO:0000259" key="15">
    <source>
        <dbReference type="Pfam" id="PF00925"/>
    </source>
</evidence>
<accession>A0ABT0STT1</accession>
<dbReference type="InterPro" id="IPR017945">
    <property type="entry name" value="DHBP_synth_RibB-like_a/b_dom"/>
</dbReference>
<organism evidence="16 17">
    <name type="scientific">Halomonas llamarensis</name>
    <dbReference type="NCBI Taxonomy" id="2945104"/>
    <lineage>
        <taxon>Bacteria</taxon>
        <taxon>Pseudomonadati</taxon>
        <taxon>Pseudomonadota</taxon>
        <taxon>Gammaproteobacteria</taxon>
        <taxon>Oceanospirillales</taxon>
        <taxon>Halomonadaceae</taxon>
        <taxon>Halomonas</taxon>
    </lineage>
</organism>
<keyword evidence="17" id="KW-1185">Reference proteome</keyword>
<dbReference type="PIRSF" id="PIRSF001259">
    <property type="entry name" value="RibA"/>
    <property type="match status" value="1"/>
</dbReference>
<dbReference type="Pfam" id="PF00925">
    <property type="entry name" value="GTP_cyclohydro2"/>
    <property type="match status" value="1"/>
</dbReference>
<dbReference type="NCBIfam" id="NF010626">
    <property type="entry name" value="PRK14019.1"/>
    <property type="match status" value="1"/>
</dbReference>
<feature type="site" description="Essential for catalytic activity" evidence="14">
    <location>
        <position position="170"/>
    </location>
</feature>
<keyword evidence="11 14" id="KW-0460">Magnesium</keyword>
<feature type="binding site" evidence="14">
    <location>
        <begin position="146"/>
        <end position="150"/>
    </location>
    <ligand>
        <name>D-ribulose 5-phosphate</name>
        <dbReference type="ChEBI" id="CHEBI:58121"/>
    </ligand>
</feature>
<dbReference type="Pfam" id="PF00926">
    <property type="entry name" value="DHBP_synthase"/>
    <property type="match status" value="1"/>
</dbReference>
<evidence type="ECO:0000256" key="12">
    <source>
        <dbReference type="ARBA" id="ARBA00023211"/>
    </source>
</evidence>
<evidence type="ECO:0000256" key="2">
    <source>
        <dbReference type="ARBA" id="ARBA00001936"/>
    </source>
</evidence>
<keyword evidence="16" id="KW-0378">Hydrolase</keyword>
<comment type="similarity">
    <text evidence="5">In the N-terminal section; belongs to the DHBP synthase family.</text>
</comment>
<evidence type="ECO:0000313" key="17">
    <source>
        <dbReference type="Proteomes" id="UP001165308"/>
    </source>
</evidence>
<dbReference type="Gene3D" id="3.40.50.10990">
    <property type="entry name" value="GTP cyclohydrolase II"/>
    <property type="match status" value="1"/>
</dbReference>
<dbReference type="HAMAP" id="MF_00180">
    <property type="entry name" value="RibB"/>
    <property type="match status" value="1"/>
</dbReference>
<comment type="similarity">
    <text evidence="14">Belongs to the DHBP synthase family.</text>
</comment>
<comment type="catalytic activity">
    <reaction evidence="1 14">
        <text>D-ribulose 5-phosphate = (2S)-2-hydroxy-3-oxobutyl phosphate + formate + H(+)</text>
        <dbReference type="Rhea" id="RHEA:18457"/>
        <dbReference type="ChEBI" id="CHEBI:15378"/>
        <dbReference type="ChEBI" id="CHEBI:15740"/>
        <dbReference type="ChEBI" id="CHEBI:58121"/>
        <dbReference type="ChEBI" id="CHEBI:58830"/>
        <dbReference type="EC" id="4.1.99.12"/>
    </reaction>
</comment>
<dbReference type="SUPFAM" id="SSF55821">
    <property type="entry name" value="YrdC/RibB"/>
    <property type="match status" value="1"/>
</dbReference>
<dbReference type="PANTHER" id="PTHR21327:SF34">
    <property type="entry name" value="3,4-DIHYDROXY-2-BUTANONE 4-PHOSPHATE SYNTHASE"/>
    <property type="match status" value="1"/>
</dbReference>
<dbReference type="InterPro" id="IPR036144">
    <property type="entry name" value="RibA-like_sf"/>
</dbReference>
<dbReference type="GO" id="GO:0008686">
    <property type="term" value="F:3,4-dihydroxy-2-butanone-4-phosphate synthase activity"/>
    <property type="evidence" value="ECO:0007669"/>
    <property type="project" value="UniProtKB-EC"/>
</dbReference>
<comment type="cofactor">
    <cofactor evidence="2">
        <name>Mn(2+)</name>
        <dbReference type="ChEBI" id="CHEBI:29035"/>
    </cofactor>
</comment>
<sequence length="395" mass="42703">MAHSSSGGLAPIADLVDDIRQGKMVILMDDEDRENEGDIIMAAEKVQAEHINFMARHARGLICLPMTRHRCEQLNLPLMVSDNGSGFGTKFTLSIEATTGVTTGISAADRARTVQAAVALNATADDIVQPGHIFPLMAEPGGVLRRAGHTEAACDLAALADCDPSGVICEIMNDDGSMARRPELEAFAQEHGIKMGTIADLIHYRIINEQTVDHVEALPQSTAHGDMMLHVFRDRIQGAHHLALVNGQPTTDQPTTVRVHLADTLHDVMGLLKDGKHRWDAQRALAEIACAEPGVFVLIDDARPHQDLKDQLDIFLDRVRQPRTSDSDGAGNYLTIGTGSQILRHLGVGKMRLLSSPWKFSALSGFDLEVVERLSPADATGQPTSQQPSFSAGTD</sequence>
<evidence type="ECO:0000256" key="4">
    <source>
        <dbReference type="ARBA" id="ARBA00004904"/>
    </source>
</evidence>
<evidence type="ECO:0000256" key="7">
    <source>
        <dbReference type="ARBA" id="ARBA00012153"/>
    </source>
</evidence>
<evidence type="ECO:0000256" key="8">
    <source>
        <dbReference type="ARBA" id="ARBA00018836"/>
    </source>
</evidence>
<dbReference type="PANTHER" id="PTHR21327">
    <property type="entry name" value="GTP CYCLOHYDROLASE II-RELATED"/>
    <property type="match status" value="1"/>
</dbReference>
<dbReference type="InterPro" id="IPR032677">
    <property type="entry name" value="GTP_cyclohydro_II"/>
</dbReference>
<name>A0ABT0STT1_9GAMM</name>
<evidence type="ECO:0000256" key="1">
    <source>
        <dbReference type="ARBA" id="ARBA00000141"/>
    </source>
</evidence>
<comment type="caution">
    <text evidence="16">The sequence shown here is derived from an EMBL/GenBank/DDBJ whole genome shotgun (WGS) entry which is preliminary data.</text>
</comment>
<keyword evidence="9 14" id="KW-0686">Riboflavin biosynthesis</keyword>
<reference evidence="16" key="1">
    <citation type="submission" date="2022-05" db="EMBL/GenBank/DDBJ databases">
        <title>Halomonas geminus sp. nov. and Halomonas llamarensis sp. nov. isolated from high-altitude salars of the Atacama Desert.</title>
        <authorList>
            <person name="Hintersatz C."/>
            <person name="Rojas L.A."/>
            <person name="Wei T.-S."/>
            <person name="Kutschke S."/>
            <person name="Lehmann F."/>
            <person name="Jain R."/>
            <person name="Pollmann K."/>
        </authorList>
    </citation>
    <scope>NUCLEOTIDE SEQUENCE</scope>
    <source>
        <strain evidence="16">ATCHA</strain>
    </source>
</reference>
<feature type="binding site" evidence="14">
    <location>
        <position position="149"/>
    </location>
    <ligand>
        <name>Mg(2+)</name>
        <dbReference type="ChEBI" id="CHEBI:18420"/>
        <label>2</label>
    </ligand>
</feature>
<comment type="subunit">
    <text evidence="14">Homodimer.</text>
</comment>
<evidence type="ECO:0000256" key="3">
    <source>
        <dbReference type="ARBA" id="ARBA00002284"/>
    </source>
</evidence>
<feature type="binding site" evidence="14">
    <location>
        <begin position="33"/>
        <end position="34"/>
    </location>
    <ligand>
        <name>D-ribulose 5-phosphate</name>
        <dbReference type="ChEBI" id="CHEBI:58121"/>
    </ligand>
</feature>
<evidence type="ECO:0000313" key="16">
    <source>
        <dbReference type="EMBL" id="MCL7931248.1"/>
    </source>
</evidence>
<feature type="binding site" evidence="14">
    <location>
        <position position="34"/>
    </location>
    <ligand>
        <name>Mg(2+)</name>
        <dbReference type="ChEBI" id="CHEBI:18420"/>
        <label>1</label>
    </ligand>
</feature>
<comment type="similarity">
    <text evidence="6">In the C-terminal section; belongs to the GTP cyclohydrolase II family.</text>
</comment>
<feature type="binding site" evidence="14">
    <location>
        <position position="38"/>
    </location>
    <ligand>
        <name>D-ribulose 5-phosphate</name>
        <dbReference type="ChEBI" id="CHEBI:58121"/>
    </ligand>
</feature>
<dbReference type="NCBIfam" id="TIGR00506">
    <property type="entry name" value="ribB"/>
    <property type="match status" value="1"/>
</dbReference>
<comment type="function">
    <text evidence="3 14">Catalyzes the conversion of D-ribulose 5-phosphate to formate and 3,4-dihydroxy-2-butanone 4-phosphate.</text>
</comment>
<dbReference type="InterPro" id="IPR000422">
    <property type="entry name" value="DHBP_synthase_RibB"/>
</dbReference>
<dbReference type="EC" id="4.1.99.12" evidence="7 14"/>
<evidence type="ECO:0000256" key="13">
    <source>
        <dbReference type="ARBA" id="ARBA00023239"/>
    </source>
</evidence>
<gene>
    <name evidence="16" type="primary">ribBA</name>
    <name evidence="14" type="synonym">ribB</name>
    <name evidence="16" type="ORF">M8006_14900</name>
</gene>
<feature type="binding site" evidence="14">
    <location>
        <position position="34"/>
    </location>
    <ligand>
        <name>Mg(2+)</name>
        <dbReference type="ChEBI" id="CHEBI:18420"/>
        <label>2</label>
    </ligand>
</feature>
<comment type="pathway">
    <text evidence="4 14">Cofactor biosynthesis; riboflavin biosynthesis; 2-hydroxy-3-oxobutyl phosphate from D-ribulose 5-phosphate: step 1/1.</text>
</comment>
<dbReference type="Gene3D" id="3.90.870.10">
    <property type="entry name" value="DHBP synthase"/>
    <property type="match status" value="1"/>
</dbReference>
<keyword evidence="13 14" id="KW-0456">Lyase</keyword>
<protein>
    <recommendedName>
        <fullName evidence="8 14">3,4-dihydroxy-2-butanone 4-phosphate synthase</fullName>
        <shortName evidence="14">DHBP synthase</shortName>
        <ecNumber evidence="7 14">4.1.99.12</ecNumber>
    </recommendedName>
</protein>
<evidence type="ECO:0000256" key="9">
    <source>
        <dbReference type="ARBA" id="ARBA00022619"/>
    </source>
</evidence>
<dbReference type="Proteomes" id="UP001165308">
    <property type="component" value="Unassembled WGS sequence"/>
</dbReference>
<keyword evidence="12 14" id="KW-0464">Manganese</keyword>
<feature type="site" description="Essential for catalytic activity" evidence="14">
    <location>
        <position position="132"/>
    </location>
</feature>
<proteinExistence type="inferred from homology"/>
<evidence type="ECO:0000256" key="11">
    <source>
        <dbReference type="ARBA" id="ARBA00022842"/>
    </source>
</evidence>
<evidence type="ECO:0000256" key="10">
    <source>
        <dbReference type="ARBA" id="ARBA00022723"/>
    </source>
</evidence>
<comment type="cofactor">
    <cofactor evidence="14">
        <name>Mg(2+)</name>
        <dbReference type="ChEBI" id="CHEBI:18420"/>
    </cofactor>
    <cofactor evidence="14">
        <name>Mn(2+)</name>
        <dbReference type="ChEBI" id="CHEBI:29035"/>
    </cofactor>
    <text evidence="14">Binds 2 divalent metal cations per subunit. Magnesium or manganese.</text>
</comment>
<evidence type="ECO:0000256" key="5">
    <source>
        <dbReference type="ARBA" id="ARBA00005520"/>
    </source>
</evidence>
<dbReference type="GO" id="GO:0003935">
    <property type="term" value="F:GTP cyclohydrolase II activity"/>
    <property type="evidence" value="ECO:0007669"/>
    <property type="project" value="UniProtKB-EC"/>
</dbReference>
<evidence type="ECO:0000256" key="14">
    <source>
        <dbReference type="HAMAP-Rule" id="MF_00180"/>
    </source>
</evidence>
<dbReference type="RefSeq" id="WP_250083549.1">
    <property type="nucleotide sequence ID" value="NZ_JAMJPJ010000033.1"/>
</dbReference>
<dbReference type="SUPFAM" id="SSF142695">
    <property type="entry name" value="RibA-like"/>
    <property type="match status" value="1"/>
</dbReference>